<feature type="domain" description="DUF5698" evidence="6">
    <location>
        <begin position="37"/>
        <end position="92"/>
    </location>
</feature>
<dbReference type="PANTHER" id="PTHR40060:SF1">
    <property type="entry name" value="UPF0316 PROTEIN YEBE"/>
    <property type="match status" value="1"/>
</dbReference>
<keyword evidence="8" id="KW-1185">Reference proteome</keyword>
<dbReference type="Pfam" id="PF18955">
    <property type="entry name" value="DUF5698"/>
    <property type="match status" value="1"/>
</dbReference>
<evidence type="ECO:0000256" key="5">
    <source>
        <dbReference type="SAM" id="Phobius"/>
    </source>
</evidence>
<organism evidence="7 8">
    <name type="scientific">Desulfonispora thiosulfatigenes DSM 11270</name>
    <dbReference type="NCBI Taxonomy" id="656914"/>
    <lineage>
        <taxon>Bacteria</taxon>
        <taxon>Bacillati</taxon>
        <taxon>Bacillota</taxon>
        <taxon>Clostridia</taxon>
        <taxon>Eubacteriales</taxon>
        <taxon>Peptococcaceae</taxon>
        <taxon>Desulfonispora</taxon>
    </lineage>
</organism>
<evidence type="ECO:0000256" key="4">
    <source>
        <dbReference type="ARBA" id="ARBA00023136"/>
    </source>
</evidence>
<name>A0A1W1VG49_DESTI</name>
<sequence length="192" mass="21700">MKFKIKLEKEVRILTKEVILALVGLFLITSFTNILATLKTMLISKKIMNPVYFVVFLDALIFATVVTKVTSSVGFHYTVAYGLGRTAGVYIGSKLEERLALGILEVDIFFNNKSKMTSVAESLREEGYTVNNYLASGYHEDVRYKVEVVIKRKEFKVLEKILDECGVQNPTLKIKNLSKVEGKITTTRTQMT</sequence>
<dbReference type="STRING" id="656914.SAMN00017405_1888"/>
<dbReference type="InterPro" id="IPR022930">
    <property type="entry name" value="UPF0316"/>
</dbReference>
<evidence type="ECO:0000313" key="7">
    <source>
        <dbReference type="EMBL" id="SMB92031.1"/>
    </source>
</evidence>
<keyword evidence="2 5" id="KW-0812">Transmembrane</keyword>
<evidence type="ECO:0000256" key="2">
    <source>
        <dbReference type="ARBA" id="ARBA00022692"/>
    </source>
</evidence>
<keyword evidence="4 5" id="KW-0472">Membrane</keyword>
<dbReference type="EMBL" id="FWWT01000020">
    <property type="protein sequence ID" value="SMB92031.1"/>
    <property type="molecule type" value="Genomic_DNA"/>
</dbReference>
<feature type="transmembrane region" description="Helical" evidence="5">
    <location>
        <begin position="18"/>
        <end position="38"/>
    </location>
</feature>
<dbReference type="AlphaFoldDB" id="A0A1W1VG49"/>
<evidence type="ECO:0000256" key="1">
    <source>
        <dbReference type="ARBA" id="ARBA00022475"/>
    </source>
</evidence>
<feature type="transmembrane region" description="Helical" evidence="5">
    <location>
        <begin position="50"/>
        <end position="67"/>
    </location>
</feature>
<keyword evidence="3 5" id="KW-1133">Transmembrane helix</keyword>
<accession>A0A1W1VG49</accession>
<gene>
    <name evidence="7" type="ORF">SAMN00017405_1888</name>
</gene>
<keyword evidence="1" id="KW-1003">Cell membrane</keyword>
<evidence type="ECO:0000256" key="3">
    <source>
        <dbReference type="ARBA" id="ARBA00022989"/>
    </source>
</evidence>
<evidence type="ECO:0000259" key="6">
    <source>
        <dbReference type="Pfam" id="PF18955"/>
    </source>
</evidence>
<reference evidence="7 8" key="1">
    <citation type="submission" date="2017-04" db="EMBL/GenBank/DDBJ databases">
        <authorList>
            <person name="Afonso C.L."/>
            <person name="Miller P.J."/>
            <person name="Scott M.A."/>
            <person name="Spackman E."/>
            <person name="Goraichik I."/>
            <person name="Dimitrov K.M."/>
            <person name="Suarez D.L."/>
            <person name="Swayne D.E."/>
        </authorList>
    </citation>
    <scope>NUCLEOTIDE SEQUENCE [LARGE SCALE GENOMIC DNA]</scope>
    <source>
        <strain evidence="7 8">DSM 11270</strain>
    </source>
</reference>
<dbReference type="Proteomes" id="UP000192731">
    <property type="component" value="Unassembled WGS sequence"/>
</dbReference>
<evidence type="ECO:0000313" key="8">
    <source>
        <dbReference type="Proteomes" id="UP000192731"/>
    </source>
</evidence>
<proteinExistence type="predicted"/>
<dbReference type="InterPro" id="IPR044035">
    <property type="entry name" value="DUF5698"/>
</dbReference>
<dbReference type="PANTHER" id="PTHR40060">
    <property type="entry name" value="UPF0316 PROTEIN YEBE"/>
    <property type="match status" value="1"/>
</dbReference>
<protein>
    <submittedName>
        <fullName evidence="7">Uncharacterized protein YebE, UPF0316 family</fullName>
    </submittedName>
</protein>